<evidence type="ECO:0000259" key="15">
    <source>
        <dbReference type="PROSITE" id="PS50967"/>
    </source>
</evidence>
<comment type="catalytic activity">
    <reaction evidence="11">
        <text>Couples ATP hydrolysis with the unwinding of duplex DNA by translocating in the 3'-5' direction.</text>
        <dbReference type="EC" id="5.6.2.4"/>
    </reaction>
</comment>
<gene>
    <name evidence="18" type="primary">recQ</name>
    <name evidence="18" type="ORF">COMA2_70142</name>
</gene>
<evidence type="ECO:0000256" key="9">
    <source>
        <dbReference type="ARBA" id="ARBA00023125"/>
    </source>
</evidence>
<accession>A0A0S4LTV2</accession>
<dbReference type="SUPFAM" id="SSF47819">
    <property type="entry name" value="HRDC-like"/>
    <property type="match status" value="1"/>
</dbReference>
<dbReference type="Pfam" id="PF00271">
    <property type="entry name" value="Helicase_C"/>
    <property type="match status" value="1"/>
</dbReference>
<keyword evidence="10" id="KW-0413">Isomerase</keyword>
<dbReference type="PANTHER" id="PTHR13710">
    <property type="entry name" value="DNA HELICASE RECQ FAMILY MEMBER"/>
    <property type="match status" value="1"/>
</dbReference>
<evidence type="ECO:0000259" key="16">
    <source>
        <dbReference type="PROSITE" id="PS51192"/>
    </source>
</evidence>
<evidence type="ECO:0000256" key="3">
    <source>
        <dbReference type="ARBA" id="ARBA00005446"/>
    </source>
</evidence>
<dbReference type="GO" id="GO:0006310">
    <property type="term" value="P:DNA recombination"/>
    <property type="evidence" value="ECO:0007669"/>
    <property type="project" value="InterPro"/>
</dbReference>
<dbReference type="InterPro" id="IPR036388">
    <property type="entry name" value="WH-like_DNA-bd_sf"/>
</dbReference>
<dbReference type="PROSITE" id="PS51194">
    <property type="entry name" value="HELICASE_CTER"/>
    <property type="match status" value="1"/>
</dbReference>
<dbReference type="GO" id="GO:0003677">
    <property type="term" value="F:DNA binding"/>
    <property type="evidence" value="ECO:0007669"/>
    <property type="project" value="UniProtKB-KW"/>
</dbReference>
<dbReference type="PROSITE" id="PS51192">
    <property type="entry name" value="HELICASE_ATP_BIND_1"/>
    <property type="match status" value="1"/>
</dbReference>
<reference evidence="19" key="1">
    <citation type="submission" date="2015-10" db="EMBL/GenBank/DDBJ databases">
        <authorList>
            <person name="Luecker S."/>
            <person name="Luecker S."/>
        </authorList>
    </citation>
    <scope>NUCLEOTIDE SEQUENCE [LARGE SCALE GENOMIC DNA]</scope>
</reference>
<evidence type="ECO:0000313" key="18">
    <source>
        <dbReference type="EMBL" id="CUS39419.1"/>
    </source>
</evidence>
<dbReference type="InterPro" id="IPR044876">
    <property type="entry name" value="HRDC_dom_sf"/>
</dbReference>
<dbReference type="STRING" id="1742973.COMA2_70142"/>
<dbReference type="SMART" id="SM00956">
    <property type="entry name" value="RQC"/>
    <property type="match status" value="1"/>
</dbReference>
<comment type="similarity">
    <text evidence="3">Belongs to the helicase family. RecQ subfamily.</text>
</comment>
<feature type="domain" description="Helicase ATP-binding" evidence="16">
    <location>
        <begin position="25"/>
        <end position="193"/>
    </location>
</feature>
<keyword evidence="6 18" id="KW-0378">Hydrolase</keyword>
<dbReference type="InterPro" id="IPR018982">
    <property type="entry name" value="RQC_domain"/>
</dbReference>
<feature type="domain" description="Helicase C-terminal" evidence="17">
    <location>
        <begin position="220"/>
        <end position="370"/>
    </location>
</feature>
<dbReference type="SUPFAM" id="SSF46785">
    <property type="entry name" value="Winged helix' DNA-binding domain"/>
    <property type="match status" value="1"/>
</dbReference>
<dbReference type="GO" id="GO:0006281">
    <property type="term" value="P:DNA repair"/>
    <property type="evidence" value="ECO:0007669"/>
    <property type="project" value="InterPro"/>
</dbReference>
<keyword evidence="9" id="KW-0238">DNA-binding</keyword>
<sequence>MDDLTRQLSERFGFATFRPGQEAVIRAVLAGRDAMAVMPTGQGKSLCYQLPATLLPGLTLVISPLIALMQDQVTAMKQRKIAAAAFHSGLTGLEKSRVMQELQQRRLQLLYLAPERMQHEGFLRLLRSLWVSLLVVDEAHCISQWGHDFRPDYLKIGRLRQELTNPPCLALTATATTRVQTDLCRRLSLRDPFRLVAGFRRANLALSVHLPQSRQDKLSTLGRLVRETEKGTILVYCATRRAVEEVAAWLGQSHASVGYYHAGLSDEERRMVHEEFRRGTVRILAATNAFGMGIDKPDVRLVVHFDIPGSIEAYYQEVGRAGRDGQPAACALLFHERDLATQEYFIDQALKDQEGVARAERMRTLLQEMLGYVSGSSCRQRAILEYFSDETEPALGPCGLCDRCVAPARQPSRTVLHATGVSEKAILETVSWCMGRFGMGRIVDMLRGSRAKALVGSGAEDCPTYGICRAQTKPVVMGLVKSLIESGYLRIEGTEYPTLELTSRGREVLQGIREVALTQEQEPETDVSVNKPRRSSAAFAGIAPASAPDPRLVERLRQLRTELAEEEGVAPFLIFHDKTLKAIAGFKPGTPAALLEIPGIGELKAERYGRRVLAVVNGG</sequence>
<keyword evidence="8" id="KW-0067">ATP-binding</keyword>
<dbReference type="OrthoDB" id="9760034at2"/>
<dbReference type="PROSITE" id="PS50967">
    <property type="entry name" value="HRDC"/>
    <property type="match status" value="1"/>
</dbReference>
<keyword evidence="19" id="KW-1185">Reference proteome</keyword>
<dbReference type="PANTHER" id="PTHR13710:SF105">
    <property type="entry name" value="ATP-DEPENDENT DNA HELICASE Q1"/>
    <property type="match status" value="1"/>
</dbReference>
<evidence type="ECO:0000256" key="1">
    <source>
        <dbReference type="ARBA" id="ARBA00001946"/>
    </source>
</evidence>
<dbReference type="EC" id="5.6.2.4" evidence="12"/>
<dbReference type="GO" id="GO:0005524">
    <property type="term" value="F:ATP binding"/>
    <property type="evidence" value="ECO:0007669"/>
    <property type="project" value="UniProtKB-KW"/>
</dbReference>
<evidence type="ECO:0000313" key="19">
    <source>
        <dbReference type="Proteomes" id="UP000198736"/>
    </source>
</evidence>
<feature type="domain" description="HRDC" evidence="15">
    <location>
        <begin position="546"/>
        <end position="619"/>
    </location>
</feature>
<keyword evidence="7 18" id="KW-0347">Helicase</keyword>
<comment type="cofactor">
    <cofactor evidence="1">
        <name>Mg(2+)</name>
        <dbReference type="ChEBI" id="CHEBI:18420"/>
    </cofactor>
</comment>
<dbReference type="InterPro" id="IPR032284">
    <property type="entry name" value="RecQ_Zn-bd"/>
</dbReference>
<organism evidence="18 19">
    <name type="scientific">Candidatus Nitrospira nitrificans</name>
    <dbReference type="NCBI Taxonomy" id="1742973"/>
    <lineage>
        <taxon>Bacteria</taxon>
        <taxon>Pseudomonadati</taxon>
        <taxon>Nitrospirota</taxon>
        <taxon>Nitrospiria</taxon>
        <taxon>Nitrospirales</taxon>
        <taxon>Nitrospiraceae</taxon>
        <taxon>Nitrospira</taxon>
    </lineage>
</organism>
<dbReference type="GO" id="GO:0043138">
    <property type="term" value="F:3'-5' DNA helicase activity"/>
    <property type="evidence" value="ECO:0007669"/>
    <property type="project" value="UniProtKB-EC"/>
</dbReference>
<dbReference type="Pfam" id="PF09382">
    <property type="entry name" value="RQC"/>
    <property type="match status" value="1"/>
</dbReference>
<dbReference type="InterPro" id="IPR014001">
    <property type="entry name" value="Helicase_ATP-bd"/>
</dbReference>
<name>A0A0S4LTV2_9BACT</name>
<evidence type="ECO:0000256" key="11">
    <source>
        <dbReference type="ARBA" id="ARBA00034617"/>
    </source>
</evidence>
<dbReference type="Pfam" id="PF00270">
    <property type="entry name" value="DEAD"/>
    <property type="match status" value="1"/>
</dbReference>
<dbReference type="InterPro" id="IPR027417">
    <property type="entry name" value="P-loop_NTPase"/>
</dbReference>
<dbReference type="GO" id="GO:0016787">
    <property type="term" value="F:hydrolase activity"/>
    <property type="evidence" value="ECO:0007669"/>
    <property type="project" value="UniProtKB-KW"/>
</dbReference>
<dbReference type="InterPro" id="IPR002121">
    <property type="entry name" value="HRDC_dom"/>
</dbReference>
<dbReference type="GO" id="GO:0030894">
    <property type="term" value="C:replisome"/>
    <property type="evidence" value="ECO:0007669"/>
    <property type="project" value="TreeGrafter"/>
</dbReference>
<dbReference type="GO" id="GO:0043590">
    <property type="term" value="C:bacterial nucleoid"/>
    <property type="evidence" value="ECO:0007669"/>
    <property type="project" value="TreeGrafter"/>
</dbReference>
<keyword evidence="4" id="KW-0479">Metal-binding</keyword>
<dbReference type="Gene3D" id="3.40.50.300">
    <property type="entry name" value="P-loop containing nucleotide triphosphate hydrolases"/>
    <property type="match status" value="2"/>
</dbReference>
<dbReference type="Gene3D" id="1.10.10.10">
    <property type="entry name" value="Winged helix-like DNA-binding domain superfamily/Winged helix DNA-binding domain"/>
    <property type="match status" value="1"/>
</dbReference>
<dbReference type="FunFam" id="3.40.50.300:FF:000296">
    <property type="entry name" value="ATP-dependent DNA helicase RecQ"/>
    <property type="match status" value="1"/>
</dbReference>
<dbReference type="Pfam" id="PF16124">
    <property type="entry name" value="RecQ_Zn_bind"/>
    <property type="match status" value="1"/>
</dbReference>
<evidence type="ECO:0000259" key="17">
    <source>
        <dbReference type="PROSITE" id="PS51194"/>
    </source>
</evidence>
<evidence type="ECO:0000256" key="7">
    <source>
        <dbReference type="ARBA" id="ARBA00022806"/>
    </source>
</evidence>
<evidence type="ECO:0000256" key="2">
    <source>
        <dbReference type="ARBA" id="ARBA00001947"/>
    </source>
</evidence>
<evidence type="ECO:0000256" key="5">
    <source>
        <dbReference type="ARBA" id="ARBA00022741"/>
    </source>
</evidence>
<evidence type="ECO:0000256" key="13">
    <source>
        <dbReference type="ARBA" id="ARBA00044535"/>
    </source>
</evidence>
<dbReference type="InterPro" id="IPR004589">
    <property type="entry name" value="DNA_helicase_ATP-dep_RecQ"/>
</dbReference>
<dbReference type="RefSeq" id="WP_090901692.1">
    <property type="nucleotide sequence ID" value="NZ_CZPZ01000034.1"/>
</dbReference>
<dbReference type="GO" id="GO:0006260">
    <property type="term" value="P:DNA replication"/>
    <property type="evidence" value="ECO:0007669"/>
    <property type="project" value="InterPro"/>
</dbReference>
<dbReference type="InterPro" id="IPR001650">
    <property type="entry name" value="Helicase_C-like"/>
</dbReference>
<dbReference type="Pfam" id="PF00570">
    <property type="entry name" value="HRDC"/>
    <property type="match status" value="1"/>
</dbReference>
<dbReference type="InterPro" id="IPR011545">
    <property type="entry name" value="DEAD/DEAH_box_helicase_dom"/>
</dbReference>
<dbReference type="CDD" id="cd17920">
    <property type="entry name" value="DEXHc_RecQ"/>
    <property type="match status" value="1"/>
</dbReference>
<protein>
    <recommendedName>
        <fullName evidence="13">ATP-dependent DNA helicase RecQ</fullName>
        <ecNumber evidence="12">5.6.2.4</ecNumber>
    </recommendedName>
    <alternativeName>
        <fullName evidence="14">DNA 3'-5' helicase RecQ</fullName>
    </alternativeName>
</protein>
<dbReference type="SMART" id="SM00490">
    <property type="entry name" value="HELICc"/>
    <property type="match status" value="1"/>
</dbReference>
<dbReference type="PROSITE" id="PS00690">
    <property type="entry name" value="DEAH_ATP_HELICASE"/>
    <property type="match status" value="1"/>
</dbReference>
<proteinExistence type="inferred from homology"/>
<dbReference type="GO" id="GO:0005737">
    <property type="term" value="C:cytoplasm"/>
    <property type="evidence" value="ECO:0007669"/>
    <property type="project" value="TreeGrafter"/>
</dbReference>
<dbReference type="InterPro" id="IPR036390">
    <property type="entry name" value="WH_DNA-bd_sf"/>
</dbReference>
<evidence type="ECO:0000256" key="6">
    <source>
        <dbReference type="ARBA" id="ARBA00022801"/>
    </source>
</evidence>
<dbReference type="InterPro" id="IPR010997">
    <property type="entry name" value="HRDC-like_sf"/>
</dbReference>
<dbReference type="GO" id="GO:0009378">
    <property type="term" value="F:four-way junction helicase activity"/>
    <property type="evidence" value="ECO:0007669"/>
    <property type="project" value="TreeGrafter"/>
</dbReference>
<dbReference type="GO" id="GO:0046872">
    <property type="term" value="F:metal ion binding"/>
    <property type="evidence" value="ECO:0007669"/>
    <property type="project" value="UniProtKB-KW"/>
</dbReference>
<evidence type="ECO:0000256" key="4">
    <source>
        <dbReference type="ARBA" id="ARBA00022723"/>
    </source>
</evidence>
<dbReference type="SMART" id="SM00341">
    <property type="entry name" value="HRDC"/>
    <property type="match status" value="1"/>
</dbReference>
<dbReference type="AlphaFoldDB" id="A0A0S4LTV2"/>
<dbReference type="CDD" id="cd18794">
    <property type="entry name" value="SF2_C_RecQ"/>
    <property type="match status" value="1"/>
</dbReference>
<comment type="cofactor">
    <cofactor evidence="2">
        <name>Zn(2+)</name>
        <dbReference type="ChEBI" id="CHEBI:29105"/>
    </cofactor>
</comment>
<dbReference type="InterPro" id="IPR002464">
    <property type="entry name" value="DNA/RNA_helicase_DEAH_CS"/>
</dbReference>
<dbReference type="SUPFAM" id="SSF52540">
    <property type="entry name" value="P-loop containing nucleoside triphosphate hydrolases"/>
    <property type="match status" value="1"/>
</dbReference>
<evidence type="ECO:0000256" key="10">
    <source>
        <dbReference type="ARBA" id="ARBA00023235"/>
    </source>
</evidence>
<evidence type="ECO:0000256" key="14">
    <source>
        <dbReference type="ARBA" id="ARBA00044550"/>
    </source>
</evidence>
<dbReference type="SMART" id="SM00487">
    <property type="entry name" value="DEXDc"/>
    <property type="match status" value="1"/>
</dbReference>
<evidence type="ECO:0000256" key="12">
    <source>
        <dbReference type="ARBA" id="ARBA00034808"/>
    </source>
</evidence>
<evidence type="ECO:0000256" key="8">
    <source>
        <dbReference type="ARBA" id="ARBA00022840"/>
    </source>
</evidence>
<dbReference type="Gene3D" id="1.10.150.80">
    <property type="entry name" value="HRDC domain"/>
    <property type="match status" value="1"/>
</dbReference>
<dbReference type="NCBIfam" id="TIGR00614">
    <property type="entry name" value="recQ_fam"/>
    <property type="match status" value="1"/>
</dbReference>
<keyword evidence="5" id="KW-0547">Nucleotide-binding</keyword>
<dbReference type="EMBL" id="CZPZ01000034">
    <property type="protein sequence ID" value="CUS39419.1"/>
    <property type="molecule type" value="Genomic_DNA"/>
</dbReference>
<dbReference type="Proteomes" id="UP000198736">
    <property type="component" value="Unassembled WGS sequence"/>
</dbReference>